<evidence type="ECO:0008006" key="6">
    <source>
        <dbReference type="Google" id="ProtNLM"/>
    </source>
</evidence>
<proteinExistence type="predicted"/>
<evidence type="ECO:0000256" key="2">
    <source>
        <dbReference type="ARBA" id="ARBA00022737"/>
    </source>
</evidence>
<evidence type="ECO:0000256" key="1">
    <source>
        <dbReference type="ARBA" id="ARBA00022441"/>
    </source>
</evidence>
<dbReference type="AlphaFoldDB" id="A0A919RB57"/>
<feature type="signal peptide" evidence="3">
    <location>
        <begin position="1"/>
        <end position="24"/>
    </location>
</feature>
<sequence>MKRRTVMTSLISLALTAGISPAHATQTKEGTWAKLRTYGTPPSARSVPSTAAVGRHVYVFGGVHDSFSSGENTFLNDVHRLDTTTGRWTAIQPQGVQPPPRAWADSAPYGHSFLIFGGSRYNPAGTELEVFNDLWSFDTVYRRWREIRPANAGPSGRSGATVWVGGGRLYVFGGVDATFTALNDLWAYDFGRNSWALLSTNSAAGAPPPRHIASSGTKPVNGKLVIYGGEGVSGGSFSMLADTWEFDLLRKTWKEITPATGNLEPPHNYTASGVIGNRFYLHGGDIPGGQAGCGAPFDQNPTDDIWSFDLNAHTWRRHQPQAQPARLKRHSGTVVSGRMYINSGWDFQCADGVGPGQVWNLDTYVFTP</sequence>
<feature type="chain" id="PRO_5037564538" description="Galactose oxidase" evidence="3">
    <location>
        <begin position="25"/>
        <end position="368"/>
    </location>
</feature>
<dbReference type="InterPro" id="IPR015915">
    <property type="entry name" value="Kelch-typ_b-propeller"/>
</dbReference>
<dbReference type="Gene3D" id="2.120.10.80">
    <property type="entry name" value="Kelch-type beta propeller"/>
    <property type="match status" value="2"/>
</dbReference>
<keyword evidence="2" id="KW-0677">Repeat</keyword>
<keyword evidence="1" id="KW-0880">Kelch repeat</keyword>
<dbReference type="Proteomes" id="UP000606172">
    <property type="component" value="Unassembled WGS sequence"/>
</dbReference>
<dbReference type="PANTHER" id="PTHR46093:SF18">
    <property type="entry name" value="FIBRONECTIN TYPE-III DOMAIN-CONTAINING PROTEIN"/>
    <property type="match status" value="1"/>
</dbReference>
<gene>
    <name evidence="4" type="ORF">Ssi02_06890</name>
</gene>
<comment type="caution">
    <text evidence="4">The sequence shown here is derived from an EMBL/GenBank/DDBJ whole genome shotgun (WGS) entry which is preliminary data.</text>
</comment>
<name>A0A919RB57_9ACTN</name>
<dbReference type="RefSeq" id="WP_204020872.1">
    <property type="nucleotide sequence ID" value="NZ_BOOW01000006.1"/>
</dbReference>
<reference evidence="4" key="1">
    <citation type="submission" date="2021-01" db="EMBL/GenBank/DDBJ databases">
        <title>Whole genome shotgun sequence of Sinosporangium siamense NBRC 109515.</title>
        <authorList>
            <person name="Komaki H."/>
            <person name="Tamura T."/>
        </authorList>
    </citation>
    <scope>NUCLEOTIDE SEQUENCE</scope>
    <source>
        <strain evidence="4">NBRC 109515</strain>
    </source>
</reference>
<evidence type="ECO:0000313" key="4">
    <source>
        <dbReference type="EMBL" id="GII90458.1"/>
    </source>
</evidence>
<evidence type="ECO:0000256" key="3">
    <source>
        <dbReference type="SAM" id="SignalP"/>
    </source>
</evidence>
<dbReference type="Pfam" id="PF24681">
    <property type="entry name" value="Kelch_KLHDC2_KLHL20_DRC7"/>
    <property type="match status" value="1"/>
</dbReference>
<accession>A0A919RB57</accession>
<dbReference type="SUPFAM" id="SSF117281">
    <property type="entry name" value="Kelch motif"/>
    <property type="match status" value="1"/>
</dbReference>
<evidence type="ECO:0000313" key="5">
    <source>
        <dbReference type="Proteomes" id="UP000606172"/>
    </source>
</evidence>
<protein>
    <recommendedName>
        <fullName evidence="6">Galactose oxidase</fullName>
    </recommendedName>
</protein>
<dbReference type="PANTHER" id="PTHR46093">
    <property type="entry name" value="ACYL-COA-BINDING DOMAIN-CONTAINING PROTEIN 5"/>
    <property type="match status" value="1"/>
</dbReference>
<keyword evidence="5" id="KW-1185">Reference proteome</keyword>
<dbReference type="EMBL" id="BOOW01000006">
    <property type="protein sequence ID" value="GII90458.1"/>
    <property type="molecule type" value="Genomic_DNA"/>
</dbReference>
<organism evidence="4 5">
    <name type="scientific">Sinosporangium siamense</name>
    <dbReference type="NCBI Taxonomy" id="1367973"/>
    <lineage>
        <taxon>Bacteria</taxon>
        <taxon>Bacillati</taxon>
        <taxon>Actinomycetota</taxon>
        <taxon>Actinomycetes</taxon>
        <taxon>Streptosporangiales</taxon>
        <taxon>Streptosporangiaceae</taxon>
        <taxon>Sinosporangium</taxon>
    </lineage>
</organism>
<keyword evidence="3" id="KW-0732">Signal</keyword>